<dbReference type="AlphaFoldDB" id="A0A2P8FBF9"/>
<name>A0A2P8FBF9_9BACT</name>
<proteinExistence type="predicted"/>
<keyword evidence="2" id="KW-1185">Reference proteome</keyword>
<evidence type="ECO:0000313" key="1">
    <source>
        <dbReference type="EMBL" id="PSL19056.1"/>
    </source>
</evidence>
<organism evidence="1 2">
    <name type="scientific">Chitinophaga ginsengisoli</name>
    <dbReference type="NCBI Taxonomy" id="363837"/>
    <lineage>
        <taxon>Bacteria</taxon>
        <taxon>Pseudomonadati</taxon>
        <taxon>Bacteroidota</taxon>
        <taxon>Chitinophagia</taxon>
        <taxon>Chitinophagales</taxon>
        <taxon>Chitinophagaceae</taxon>
        <taxon>Chitinophaga</taxon>
    </lineage>
</organism>
<gene>
    <name evidence="1" type="ORF">CLV42_13011</name>
</gene>
<comment type="caution">
    <text evidence="1">The sequence shown here is derived from an EMBL/GenBank/DDBJ whole genome shotgun (WGS) entry which is preliminary data.</text>
</comment>
<reference evidence="1 2" key="1">
    <citation type="submission" date="2018-03" db="EMBL/GenBank/DDBJ databases">
        <title>Genomic Encyclopedia of Archaeal and Bacterial Type Strains, Phase II (KMG-II): from individual species to whole genera.</title>
        <authorList>
            <person name="Goeker M."/>
        </authorList>
    </citation>
    <scope>NUCLEOTIDE SEQUENCE [LARGE SCALE GENOMIC DNA]</scope>
    <source>
        <strain evidence="1 2">DSM 18107</strain>
    </source>
</reference>
<dbReference type="Proteomes" id="UP000240978">
    <property type="component" value="Unassembled WGS sequence"/>
</dbReference>
<protein>
    <submittedName>
        <fullName evidence="1">Uncharacterized protein</fullName>
    </submittedName>
</protein>
<evidence type="ECO:0000313" key="2">
    <source>
        <dbReference type="Proteomes" id="UP000240978"/>
    </source>
</evidence>
<sequence length="58" mass="6569">MNYYLIKKQTGELTIMEVKEADEASFQEQYEGQILLHGSSIQTILIAYGELLNESTGE</sequence>
<dbReference type="RefSeq" id="WP_170117744.1">
    <property type="nucleotide sequence ID" value="NZ_PYGK01000030.1"/>
</dbReference>
<dbReference type="EMBL" id="PYGK01000030">
    <property type="protein sequence ID" value="PSL19056.1"/>
    <property type="molecule type" value="Genomic_DNA"/>
</dbReference>
<accession>A0A2P8FBF9</accession>